<evidence type="ECO:0000313" key="3">
    <source>
        <dbReference type="Proteomes" id="UP000314294"/>
    </source>
</evidence>
<dbReference type="EMBL" id="SRLO01001406">
    <property type="protein sequence ID" value="TNN38090.1"/>
    <property type="molecule type" value="Genomic_DNA"/>
</dbReference>
<name>A0A4Z2FB09_9TELE</name>
<accession>A0A4Z2FB09</accession>
<proteinExistence type="predicted"/>
<reference evidence="2 3" key="1">
    <citation type="submission" date="2019-03" db="EMBL/GenBank/DDBJ databases">
        <title>First draft genome of Liparis tanakae, snailfish: a comprehensive survey of snailfish specific genes.</title>
        <authorList>
            <person name="Kim W."/>
            <person name="Song I."/>
            <person name="Jeong J.-H."/>
            <person name="Kim D."/>
            <person name="Kim S."/>
            <person name="Ryu S."/>
            <person name="Song J.Y."/>
            <person name="Lee S.K."/>
        </authorList>
    </citation>
    <scope>NUCLEOTIDE SEQUENCE [LARGE SCALE GENOMIC DNA]</scope>
    <source>
        <tissue evidence="2">Muscle</tissue>
    </source>
</reference>
<organism evidence="2 3">
    <name type="scientific">Liparis tanakae</name>
    <name type="common">Tanaka's snailfish</name>
    <dbReference type="NCBI Taxonomy" id="230148"/>
    <lineage>
        <taxon>Eukaryota</taxon>
        <taxon>Metazoa</taxon>
        <taxon>Chordata</taxon>
        <taxon>Craniata</taxon>
        <taxon>Vertebrata</taxon>
        <taxon>Euteleostomi</taxon>
        <taxon>Actinopterygii</taxon>
        <taxon>Neopterygii</taxon>
        <taxon>Teleostei</taxon>
        <taxon>Neoteleostei</taxon>
        <taxon>Acanthomorphata</taxon>
        <taxon>Eupercaria</taxon>
        <taxon>Perciformes</taxon>
        <taxon>Cottioidei</taxon>
        <taxon>Cottales</taxon>
        <taxon>Liparidae</taxon>
        <taxon>Liparis</taxon>
    </lineage>
</organism>
<evidence type="ECO:0000256" key="1">
    <source>
        <dbReference type="SAM" id="MobiDB-lite"/>
    </source>
</evidence>
<protein>
    <submittedName>
        <fullName evidence="2">Uncharacterized protein</fullName>
    </submittedName>
</protein>
<keyword evidence="3" id="KW-1185">Reference proteome</keyword>
<comment type="caution">
    <text evidence="2">The sequence shown here is derived from an EMBL/GenBank/DDBJ whole genome shotgun (WGS) entry which is preliminary data.</text>
</comment>
<evidence type="ECO:0000313" key="2">
    <source>
        <dbReference type="EMBL" id="TNN38090.1"/>
    </source>
</evidence>
<dbReference type="Proteomes" id="UP000314294">
    <property type="component" value="Unassembled WGS sequence"/>
</dbReference>
<dbReference type="AlphaFoldDB" id="A0A4Z2FB09"/>
<sequence>MGGGGGGWSEEEGGGCVARTHAHRRLQAAGANTKQGRGSGRSRPSPHLHLPFILPQCPVSLQVTPTLHGAALAAWIGYRRPPHVLHVDRISLEARPVLLPPLAAPLSETFFGSVLSLVPESGG</sequence>
<feature type="region of interest" description="Disordered" evidence="1">
    <location>
        <begin position="1"/>
        <end position="47"/>
    </location>
</feature>
<gene>
    <name evidence="2" type="ORF">EYF80_051748</name>
</gene>